<feature type="non-terminal residue" evidence="2">
    <location>
        <position position="215"/>
    </location>
</feature>
<dbReference type="Gene3D" id="3.40.50.720">
    <property type="entry name" value="NAD(P)-binding Rossmann-like Domain"/>
    <property type="match status" value="1"/>
</dbReference>
<protein>
    <recommendedName>
        <fullName evidence="1">Gfo/Idh/MocA-like oxidoreductase N-terminal domain-containing protein</fullName>
    </recommendedName>
</protein>
<dbReference type="InterPro" id="IPR052515">
    <property type="entry name" value="Gfo/Idh/MocA_Oxidoreductase"/>
</dbReference>
<dbReference type="EMBL" id="BARU01031572">
    <property type="protein sequence ID" value="GAH62307.1"/>
    <property type="molecule type" value="Genomic_DNA"/>
</dbReference>
<dbReference type="Pfam" id="PF01408">
    <property type="entry name" value="GFO_IDH_MocA"/>
    <property type="match status" value="1"/>
</dbReference>
<dbReference type="PANTHER" id="PTHR43249:SF1">
    <property type="entry name" value="D-GLUCOSIDE 3-DEHYDROGENASE"/>
    <property type="match status" value="1"/>
</dbReference>
<evidence type="ECO:0000313" key="2">
    <source>
        <dbReference type="EMBL" id="GAH62307.1"/>
    </source>
</evidence>
<evidence type="ECO:0000259" key="1">
    <source>
        <dbReference type="Pfam" id="PF01408"/>
    </source>
</evidence>
<name>X1GYR0_9ZZZZ</name>
<dbReference type="InterPro" id="IPR036291">
    <property type="entry name" value="NAD(P)-bd_dom_sf"/>
</dbReference>
<dbReference type="SUPFAM" id="SSF51735">
    <property type="entry name" value="NAD(P)-binding Rossmann-fold domains"/>
    <property type="match status" value="1"/>
</dbReference>
<sequence length="215" mass="23709">MSTKKVYRSAIVGCGGRSTQHARAYKLISRGELVACCDLDTERRQSYAKEFGIRPYADVVEMIKKEEPDLVHIVTPPNVRVELMQVISDSGVSACIVEKPICCEVSDWKNLCELEEKTNTKFAVNHQLRWQPDFAHCQKALNSGKLGKLLFLDFSAGMNISGQGTHILDYAMSLNQNTPAVRVFGAASGDKEMKTVHPGPDTTVAQILFANGVYG</sequence>
<dbReference type="PANTHER" id="PTHR43249">
    <property type="entry name" value="UDP-N-ACETYL-2-AMINO-2-DEOXY-D-GLUCURONATE OXIDASE"/>
    <property type="match status" value="1"/>
</dbReference>
<proteinExistence type="predicted"/>
<gene>
    <name evidence="2" type="ORF">S03H2_49920</name>
</gene>
<dbReference type="AlphaFoldDB" id="X1GYR0"/>
<dbReference type="GO" id="GO:0000166">
    <property type="term" value="F:nucleotide binding"/>
    <property type="evidence" value="ECO:0007669"/>
    <property type="project" value="InterPro"/>
</dbReference>
<dbReference type="InterPro" id="IPR000683">
    <property type="entry name" value="Gfo/Idh/MocA-like_OxRdtase_N"/>
</dbReference>
<organism evidence="2">
    <name type="scientific">marine sediment metagenome</name>
    <dbReference type="NCBI Taxonomy" id="412755"/>
    <lineage>
        <taxon>unclassified sequences</taxon>
        <taxon>metagenomes</taxon>
        <taxon>ecological metagenomes</taxon>
    </lineage>
</organism>
<feature type="domain" description="Gfo/Idh/MocA-like oxidoreductase N-terminal" evidence="1">
    <location>
        <begin position="8"/>
        <end position="126"/>
    </location>
</feature>
<reference evidence="2" key="1">
    <citation type="journal article" date="2014" name="Front. Microbiol.">
        <title>High frequency of phylogenetically diverse reductive dehalogenase-homologous genes in deep subseafloor sedimentary metagenomes.</title>
        <authorList>
            <person name="Kawai M."/>
            <person name="Futagami T."/>
            <person name="Toyoda A."/>
            <person name="Takaki Y."/>
            <person name="Nishi S."/>
            <person name="Hori S."/>
            <person name="Arai W."/>
            <person name="Tsubouchi T."/>
            <person name="Morono Y."/>
            <person name="Uchiyama I."/>
            <person name="Ito T."/>
            <person name="Fujiyama A."/>
            <person name="Inagaki F."/>
            <person name="Takami H."/>
        </authorList>
    </citation>
    <scope>NUCLEOTIDE SEQUENCE</scope>
    <source>
        <strain evidence="2">Expedition CK06-06</strain>
    </source>
</reference>
<comment type="caution">
    <text evidence="2">The sequence shown here is derived from an EMBL/GenBank/DDBJ whole genome shotgun (WGS) entry which is preliminary data.</text>
</comment>
<accession>X1GYR0</accession>